<organism evidence="2 3">
    <name type="scientific">Suillus plorans</name>
    <dbReference type="NCBI Taxonomy" id="116603"/>
    <lineage>
        <taxon>Eukaryota</taxon>
        <taxon>Fungi</taxon>
        <taxon>Dikarya</taxon>
        <taxon>Basidiomycota</taxon>
        <taxon>Agaricomycotina</taxon>
        <taxon>Agaricomycetes</taxon>
        <taxon>Agaricomycetidae</taxon>
        <taxon>Boletales</taxon>
        <taxon>Suillineae</taxon>
        <taxon>Suillaceae</taxon>
        <taxon>Suillus</taxon>
    </lineage>
</organism>
<evidence type="ECO:0008006" key="4">
    <source>
        <dbReference type="Google" id="ProtNLM"/>
    </source>
</evidence>
<evidence type="ECO:0000256" key="1">
    <source>
        <dbReference type="SAM" id="SignalP"/>
    </source>
</evidence>
<keyword evidence="3" id="KW-1185">Reference proteome</keyword>
<reference evidence="2" key="1">
    <citation type="journal article" date="2020" name="New Phytol.">
        <title>Comparative genomics reveals dynamic genome evolution in host specialist ectomycorrhizal fungi.</title>
        <authorList>
            <person name="Lofgren L.A."/>
            <person name="Nguyen N.H."/>
            <person name="Vilgalys R."/>
            <person name="Ruytinx J."/>
            <person name="Liao H.L."/>
            <person name="Branco S."/>
            <person name="Kuo A."/>
            <person name="LaButti K."/>
            <person name="Lipzen A."/>
            <person name="Andreopoulos W."/>
            <person name="Pangilinan J."/>
            <person name="Riley R."/>
            <person name="Hundley H."/>
            <person name="Na H."/>
            <person name="Barry K."/>
            <person name="Grigoriev I.V."/>
            <person name="Stajich J.E."/>
            <person name="Kennedy P.G."/>
        </authorList>
    </citation>
    <scope>NUCLEOTIDE SEQUENCE</scope>
    <source>
        <strain evidence="2">S12</strain>
    </source>
</reference>
<dbReference type="EMBL" id="JABBWE010000093">
    <property type="protein sequence ID" value="KAG1786361.1"/>
    <property type="molecule type" value="Genomic_DNA"/>
</dbReference>
<keyword evidence="1" id="KW-0732">Signal</keyword>
<evidence type="ECO:0000313" key="2">
    <source>
        <dbReference type="EMBL" id="KAG1786361.1"/>
    </source>
</evidence>
<name>A0A9P7DBQ7_9AGAM</name>
<dbReference type="OrthoDB" id="2689258at2759"/>
<proteinExistence type="predicted"/>
<dbReference type="RefSeq" id="XP_041153815.1">
    <property type="nucleotide sequence ID" value="XM_041304314.1"/>
</dbReference>
<feature type="signal peptide" evidence="1">
    <location>
        <begin position="1"/>
        <end position="32"/>
    </location>
</feature>
<dbReference type="GeneID" id="64598078"/>
<evidence type="ECO:0000313" key="3">
    <source>
        <dbReference type="Proteomes" id="UP000719766"/>
    </source>
</evidence>
<accession>A0A9P7DBQ7</accession>
<dbReference type="AlphaFoldDB" id="A0A9P7DBQ7"/>
<gene>
    <name evidence="2" type="ORF">HD556DRAFT_1415572</name>
</gene>
<comment type="caution">
    <text evidence="2">The sequence shown here is derived from an EMBL/GenBank/DDBJ whole genome shotgun (WGS) entry which is preliminary data.</text>
</comment>
<dbReference type="Proteomes" id="UP000719766">
    <property type="component" value="Unassembled WGS sequence"/>
</dbReference>
<sequence>MSVCQCTGPRVPYSLLTKFTVLSVLCVRTTDAVSSVVSSHQASTSSCQVRFTLYTLHYHVKPQPCHVKPRLGWVKHHAYHDKFS</sequence>
<feature type="chain" id="PRO_5040329928" description="Secreted protein" evidence="1">
    <location>
        <begin position="33"/>
        <end position="84"/>
    </location>
</feature>
<protein>
    <recommendedName>
        <fullName evidence="4">Secreted protein</fullName>
    </recommendedName>
</protein>